<dbReference type="PROSITE" id="PS50056">
    <property type="entry name" value="TYR_PHOSPHATASE_2"/>
    <property type="match status" value="1"/>
</dbReference>
<dbReference type="RefSeq" id="WP_377212807.1">
    <property type="nucleotide sequence ID" value="NZ_JBHTJV010000009.1"/>
</dbReference>
<keyword evidence="1" id="KW-0378">Hydrolase</keyword>
<evidence type="ECO:0000256" key="1">
    <source>
        <dbReference type="ARBA" id="ARBA00022801"/>
    </source>
</evidence>
<name>A0ABW3FEQ8_9HYPH</name>
<evidence type="ECO:0000313" key="4">
    <source>
        <dbReference type="Proteomes" id="UP001597101"/>
    </source>
</evidence>
<dbReference type="SUPFAM" id="SSF52799">
    <property type="entry name" value="(Phosphotyrosine protein) phosphatases II"/>
    <property type="match status" value="1"/>
</dbReference>
<dbReference type="PANTHER" id="PTHR23339">
    <property type="entry name" value="TYROSINE SPECIFIC PROTEIN PHOSPHATASE AND DUAL SPECIFICITY PROTEIN PHOSPHATASE"/>
    <property type="match status" value="1"/>
</dbReference>
<dbReference type="InterPro" id="IPR029021">
    <property type="entry name" value="Prot-tyrosine_phosphatase-like"/>
</dbReference>
<evidence type="ECO:0000313" key="3">
    <source>
        <dbReference type="EMBL" id="MFD0916967.1"/>
    </source>
</evidence>
<proteinExistence type="predicted"/>
<gene>
    <name evidence="3" type="ORF">ACFQ14_11160</name>
</gene>
<dbReference type="Proteomes" id="UP001597101">
    <property type="component" value="Unassembled WGS sequence"/>
</dbReference>
<dbReference type="Gene3D" id="3.90.190.10">
    <property type="entry name" value="Protein tyrosine phosphatase superfamily"/>
    <property type="match status" value="1"/>
</dbReference>
<sequence length="166" mass="17753">MRRARAQGVFTVGPVGNGHVSIGPRPMAEGLDDWCDALRMAGVHHVVSLIEDSEVARYGLADEDAVLAENGIGFERFPVDDFDIPDAGAFQNLITALSEKLASGKHVFLHCAGGVGRAGTTASCLLIAHGWQADQAMKDVSAARGEKCPETIEQVAFIRRFNPLQP</sequence>
<protein>
    <recommendedName>
        <fullName evidence="2">Tyrosine specific protein phosphatases domain-containing protein</fullName>
    </recommendedName>
</protein>
<dbReference type="Pfam" id="PF22784">
    <property type="entry name" value="PTP-SAK"/>
    <property type="match status" value="1"/>
</dbReference>
<dbReference type="InterPro" id="IPR000387">
    <property type="entry name" value="Tyr_Pase_dom"/>
</dbReference>
<comment type="caution">
    <text evidence="3">The sequence shown here is derived from an EMBL/GenBank/DDBJ whole genome shotgun (WGS) entry which is preliminary data.</text>
</comment>
<feature type="domain" description="Tyrosine specific protein phosphatases" evidence="2">
    <location>
        <begin position="88"/>
        <end position="144"/>
    </location>
</feature>
<dbReference type="InterPro" id="IPR050561">
    <property type="entry name" value="PTP"/>
</dbReference>
<dbReference type="EMBL" id="JBHTJV010000009">
    <property type="protein sequence ID" value="MFD0916967.1"/>
    <property type="molecule type" value="Genomic_DNA"/>
</dbReference>
<keyword evidence="4" id="KW-1185">Reference proteome</keyword>
<accession>A0ABW3FEQ8</accession>
<evidence type="ECO:0000259" key="2">
    <source>
        <dbReference type="PROSITE" id="PS50056"/>
    </source>
</evidence>
<organism evidence="3 4">
    <name type="scientific">Pseudahrensia aquimaris</name>
    <dbReference type="NCBI Taxonomy" id="744461"/>
    <lineage>
        <taxon>Bacteria</taxon>
        <taxon>Pseudomonadati</taxon>
        <taxon>Pseudomonadota</taxon>
        <taxon>Alphaproteobacteria</taxon>
        <taxon>Hyphomicrobiales</taxon>
        <taxon>Ahrensiaceae</taxon>
        <taxon>Pseudahrensia</taxon>
    </lineage>
</organism>
<dbReference type="InterPro" id="IPR057023">
    <property type="entry name" value="PTP-SAK"/>
</dbReference>
<reference evidence="4" key="1">
    <citation type="journal article" date="2019" name="Int. J. Syst. Evol. Microbiol.">
        <title>The Global Catalogue of Microorganisms (GCM) 10K type strain sequencing project: providing services to taxonomists for standard genome sequencing and annotation.</title>
        <authorList>
            <consortium name="The Broad Institute Genomics Platform"/>
            <consortium name="The Broad Institute Genome Sequencing Center for Infectious Disease"/>
            <person name="Wu L."/>
            <person name="Ma J."/>
        </authorList>
    </citation>
    <scope>NUCLEOTIDE SEQUENCE [LARGE SCALE GENOMIC DNA]</scope>
    <source>
        <strain evidence="4">CCUG 60023</strain>
    </source>
</reference>